<reference evidence="1 2" key="1">
    <citation type="submission" date="2018-11" db="EMBL/GenBank/DDBJ databases">
        <title>Novel Erysipelotrichaceae bacterium isolated from small intestine of a swine.</title>
        <authorList>
            <person name="Kim J.S."/>
            <person name="Choe H."/>
            <person name="Lee Y.R."/>
            <person name="Kim K.M."/>
            <person name="Park D.S."/>
        </authorList>
    </citation>
    <scope>NUCLEOTIDE SEQUENCE [LARGE SCALE GENOMIC DNA]</scope>
    <source>
        <strain evidence="1 2">SG0102</strain>
    </source>
</reference>
<proteinExistence type="predicted"/>
<dbReference type="RefSeq" id="WP_157983056.1">
    <property type="nucleotide sequence ID" value="NZ_AP019309.1"/>
</dbReference>
<evidence type="ECO:0000313" key="2">
    <source>
        <dbReference type="Proteomes" id="UP000268059"/>
    </source>
</evidence>
<gene>
    <name evidence="1" type="ORF">SG0102_25070</name>
</gene>
<dbReference type="EMBL" id="AP019309">
    <property type="protein sequence ID" value="BBH27573.1"/>
    <property type="molecule type" value="Genomic_DNA"/>
</dbReference>
<sequence length="47" mass="5431">MTIEEYKKLYLQDRCGGGDFALACDLCFYAGFRISEAKNQKNEQNFT</sequence>
<organism evidence="1 2">
    <name type="scientific">Intestinibaculum porci</name>
    <dbReference type="NCBI Taxonomy" id="2487118"/>
    <lineage>
        <taxon>Bacteria</taxon>
        <taxon>Bacillati</taxon>
        <taxon>Bacillota</taxon>
        <taxon>Erysipelotrichia</taxon>
        <taxon>Erysipelotrichales</taxon>
        <taxon>Erysipelotrichaceae</taxon>
        <taxon>Intestinibaculum</taxon>
    </lineage>
</organism>
<name>A0A3G9JRG3_9FIRM</name>
<evidence type="ECO:0000313" key="1">
    <source>
        <dbReference type="EMBL" id="BBH27573.1"/>
    </source>
</evidence>
<dbReference type="KEGG" id="ebm:SG0102_25070"/>
<dbReference type="AlphaFoldDB" id="A0A3G9JRG3"/>
<keyword evidence="2" id="KW-1185">Reference proteome</keyword>
<dbReference type="Proteomes" id="UP000268059">
    <property type="component" value="Chromosome"/>
</dbReference>
<dbReference type="InParanoid" id="A0A3G9JRG3"/>
<protein>
    <submittedName>
        <fullName evidence="1">Uncharacterized protein</fullName>
    </submittedName>
</protein>
<accession>A0A3G9JRG3</accession>